<protein>
    <submittedName>
        <fullName evidence="3">Uncharacterized protein</fullName>
    </submittedName>
</protein>
<feature type="region of interest" description="Disordered" evidence="1">
    <location>
        <begin position="1"/>
        <end position="21"/>
    </location>
</feature>
<keyword evidence="2" id="KW-0472">Membrane</keyword>
<dbReference type="Proteomes" id="UP001165060">
    <property type="component" value="Unassembled WGS sequence"/>
</dbReference>
<accession>A0ABQ6MML1</accession>
<feature type="transmembrane region" description="Helical" evidence="2">
    <location>
        <begin position="253"/>
        <end position="271"/>
    </location>
</feature>
<feature type="transmembrane region" description="Helical" evidence="2">
    <location>
        <begin position="170"/>
        <end position="192"/>
    </location>
</feature>
<feature type="region of interest" description="Disordered" evidence="1">
    <location>
        <begin position="487"/>
        <end position="517"/>
    </location>
</feature>
<evidence type="ECO:0000313" key="3">
    <source>
        <dbReference type="EMBL" id="GMI28570.1"/>
    </source>
</evidence>
<feature type="transmembrane region" description="Helical" evidence="2">
    <location>
        <begin position="33"/>
        <end position="53"/>
    </location>
</feature>
<evidence type="ECO:0000256" key="2">
    <source>
        <dbReference type="SAM" id="Phobius"/>
    </source>
</evidence>
<feature type="compositionally biased region" description="Low complexity" evidence="1">
    <location>
        <begin position="488"/>
        <end position="517"/>
    </location>
</feature>
<dbReference type="EMBL" id="BRYB01000363">
    <property type="protein sequence ID" value="GMI28570.1"/>
    <property type="molecule type" value="Genomic_DNA"/>
</dbReference>
<reference evidence="3 4" key="1">
    <citation type="journal article" date="2023" name="Commun. Biol.">
        <title>Genome analysis of Parmales, the sister group of diatoms, reveals the evolutionary specialization of diatoms from phago-mixotrophs to photoautotrophs.</title>
        <authorList>
            <person name="Ban H."/>
            <person name="Sato S."/>
            <person name="Yoshikawa S."/>
            <person name="Yamada K."/>
            <person name="Nakamura Y."/>
            <person name="Ichinomiya M."/>
            <person name="Sato N."/>
            <person name="Blanc-Mathieu R."/>
            <person name="Endo H."/>
            <person name="Kuwata A."/>
            <person name="Ogata H."/>
        </authorList>
    </citation>
    <scope>NUCLEOTIDE SEQUENCE [LARGE SCALE GENOMIC DNA]</scope>
</reference>
<proteinExistence type="predicted"/>
<keyword evidence="4" id="KW-1185">Reference proteome</keyword>
<gene>
    <name evidence="3" type="ORF">TeGR_g15268</name>
</gene>
<comment type="caution">
    <text evidence="3">The sequence shown here is derived from an EMBL/GenBank/DDBJ whole genome shotgun (WGS) entry which is preliminary data.</text>
</comment>
<keyword evidence="2" id="KW-1133">Transmembrane helix</keyword>
<evidence type="ECO:0000256" key="1">
    <source>
        <dbReference type="SAM" id="MobiDB-lite"/>
    </source>
</evidence>
<sequence length="539" mass="59370">MVSKKERDEARGKKPFAEKGASKKPIWEEGERLVVNFCSFGFAFFCTATLAAITKAIRDECLSGCEETYWQGYCGPDTCSGEAEYTNAYNEQNGINERDVTPGCGAQICAGNPNENGRDYGLTSSSSCNNVNAFTSTTDELACLEIGTCYFNTQEEAADSCATYDSIESYGSVVIGIFIVFFDMFLKTMATCGCVQNKGRCMENCAEMMGRLVLIYFCGLSMMFWFLGLILFLAGGVGPDFVSDWINAKLMSWLYWFGYSIPIFILLFPSSKKKFHKAYGKDDKPAPFACMPDTDVEARIFDKRRFPGTEMEGDAEEPAPAPAPAPPMMAMGGVQVHPMPEQARPAQVMQQAQPAQVMQQAQPAQVMQHAQPAQAMQQAQPAQVMQHAQPAQVMQQGVQMVQQHAPQVMQQGMQMVQQHAQPMQQRLQAGNAMSGAQAAMVNAQNLLQASVQSAQMAGAKQGMRADGLATPGDVNGNGIPDTLEPGLQQQQQQAQLMQQQFQMHQMQQQQQQPPQPQMMMMPMQQQPQQAMYAPQSMSQ</sequence>
<name>A0ABQ6MML1_9STRA</name>
<organism evidence="3 4">
    <name type="scientific">Tetraparma gracilis</name>
    <dbReference type="NCBI Taxonomy" id="2962635"/>
    <lineage>
        <taxon>Eukaryota</taxon>
        <taxon>Sar</taxon>
        <taxon>Stramenopiles</taxon>
        <taxon>Ochrophyta</taxon>
        <taxon>Bolidophyceae</taxon>
        <taxon>Parmales</taxon>
        <taxon>Triparmaceae</taxon>
        <taxon>Tetraparma</taxon>
    </lineage>
</organism>
<evidence type="ECO:0000313" key="4">
    <source>
        <dbReference type="Proteomes" id="UP001165060"/>
    </source>
</evidence>
<keyword evidence="2" id="KW-0812">Transmembrane</keyword>
<feature type="transmembrane region" description="Helical" evidence="2">
    <location>
        <begin position="213"/>
        <end position="233"/>
    </location>
</feature>